<dbReference type="Gene3D" id="3.20.20.30">
    <property type="entry name" value="Luciferase-like domain"/>
    <property type="match status" value="1"/>
</dbReference>
<sequence>MKFGLSIPNRGPLATPAIIKELAQTAEQLEYRYIAIPDHIVVPRKIDPNYPYSETGEFVWTSDGVTDCMEQFTLLAWVAAVTNTIRVLTSVTVIPHRNPLFMAKSLATTDILSEGRVTVGCGAGWMPEEFEALNLPAFERRGGVTNEY</sequence>
<gene>
    <name evidence="6" type="ORF">METZ01_LOCUS317207</name>
</gene>
<feature type="non-terminal residue" evidence="6">
    <location>
        <position position="148"/>
    </location>
</feature>
<evidence type="ECO:0000256" key="2">
    <source>
        <dbReference type="ARBA" id="ARBA00022643"/>
    </source>
</evidence>
<evidence type="ECO:0000256" key="4">
    <source>
        <dbReference type="ARBA" id="ARBA00023033"/>
    </source>
</evidence>
<dbReference type="GO" id="GO:0004497">
    <property type="term" value="F:monooxygenase activity"/>
    <property type="evidence" value="ECO:0007669"/>
    <property type="project" value="UniProtKB-KW"/>
</dbReference>
<keyword evidence="3" id="KW-0560">Oxidoreductase</keyword>
<dbReference type="PANTHER" id="PTHR30011">
    <property type="entry name" value="ALKANESULFONATE MONOOXYGENASE-RELATED"/>
    <property type="match status" value="1"/>
</dbReference>
<proteinExistence type="predicted"/>
<dbReference type="GO" id="GO:0016705">
    <property type="term" value="F:oxidoreductase activity, acting on paired donors, with incorporation or reduction of molecular oxygen"/>
    <property type="evidence" value="ECO:0007669"/>
    <property type="project" value="InterPro"/>
</dbReference>
<keyword evidence="2" id="KW-0288">FMN</keyword>
<protein>
    <recommendedName>
        <fullName evidence="5">Luciferase-like domain-containing protein</fullName>
    </recommendedName>
</protein>
<dbReference type="InterPro" id="IPR011251">
    <property type="entry name" value="Luciferase-like_dom"/>
</dbReference>
<dbReference type="AlphaFoldDB" id="A0A382NT49"/>
<dbReference type="Pfam" id="PF00296">
    <property type="entry name" value="Bac_luciferase"/>
    <property type="match status" value="1"/>
</dbReference>
<evidence type="ECO:0000313" key="6">
    <source>
        <dbReference type="EMBL" id="SVC64353.1"/>
    </source>
</evidence>
<keyword evidence="4" id="KW-0503">Monooxygenase</keyword>
<organism evidence="6">
    <name type="scientific">marine metagenome</name>
    <dbReference type="NCBI Taxonomy" id="408172"/>
    <lineage>
        <taxon>unclassified sequences</taxon>
        <taxon>metagenomes</taxon>
        <taxon>ecological metagenomes</taxon>
    </lineage>
</organism>
<feature type="domain" description="Luciferase-like" evidence="5">
    <location>
        <begin position="1"/>
        <end position="148"/>
    </location>
</feature>
<evidence type="ECO:0000256" key="1">
    <source>
        <dbReference type="ARBA" id="ARBA00022630"/>
    </source>
</evidence>
<dbReference type="InterPro" id="IPR051260">
    <property type="entry name" value="Diverse_substr_monoxygenases"/>
</dbReference>
<name>A0A382NT49_9ZZZZ</name>
<dbReference type="EMBL" id="UINC01102602">
    <property type="protein sequence ID" value="SVC64353.1"/>
    <property type="molecule type" value="Genomic_DNA"/>
</dbReference>
<accession>A0A382NT49</accession>
<evidence type="ECO:0000259" key="5">
    <source>
        <dbReference type="Pfam" id="PF00296"/>
    </source>
</evidence>
<keyword evidence="1" id="KW-0285">Flavoprotein</keyword>
<dbReference type="InterPro" id="IPR036661">
    <property type="entry name" value="Luciferase-like_sf"/>
</dbReference>
<evidence type="ECO:0000256" key="3">
    <source>
        <dbReference type="ARBA" id="ARBA00023002"/>
    </source>
</evidence>
<dbReference type="SUPFAM" id="SSF51679">
    <property type="entry name" value="Bacterial luciferase-like"/>
    <property type="match status" value="1"/>
</dbReference>
<dbReference type="PANTHER" id="PTHR30011:SF16">
    <property type="entry name" value="C2H2 FINGER DOMAIN TRANSCRIPTION FACTOR (EUROFUNG)-RELATED"/>
    <property type="match status" value="1"/>
</dbReference>
<reference evidence="6" key="1">
    <citation type="submission" date="2018-05" db="EMBL/GenBank/DDBJ databases">
        <authorList>
            <person name="Lanie J.A."/>
            <person name="Ng W.-L."/>
            <person name="Kazmierczak K.M."/>
            <person name="Andrzejewski T.M."/>
            <person name="Davidsen T.M."/>
            <person name="Wayne K.J."/>
            <person name="Tettelin H."/>
            <person name="Glass J.I."/>
            <person name="Rusch D."/>
            <person name="Podicherti R."/>
            <person name="Tsui H.-C.T."/>
            <person name="Winkler M.E."/>
        </authorList>
    </citation>
    <scope>NUCLEOTIDE SEQUENCE</scope>
</reference>